<comment type="caution">
    <text evidence="7">The sequence shown here is derived from an EMBL/GenBank/DDBJ whole genome shotgun (WGS) entry which is preliminary data.</text>
</comment>
<dbReference type="HAMAP" id="MF_01186">
    <property type="entry name" value="LPS_assembly_LptE"/>
    <property type="match status" value="1"/>
</dbReference>
<evidence type="ECO:0000256" key="1">
    <source>
        <dbReference type="ARBA" id="ARBA00022729"/>
    </source>
</evidence>
<dbReference type="Proteomes" id="UP000239866">
    <property type="component" value="Unassembled WGS sequence"/>
</dbReference>
<proteinExistence type="inferred from homology"/>
<dbReference type="PANTHER" id="PTHR38098">
    <property type="entry name" value="LPS-ASSEMBLY LIPOPROTEIN LPTE"/>
    <property type="match status" value="1"/>
</dbReference>
<evidence type="ECO:0000256" key="4">
    <source>
        <dbReference type="ARBA" id="ARBA00023237"/>
    </source>
</evidence>
<comment type="similarity">
    <text evidence="6">Belongs to the LptE lipoprotein family.</text>
</comment>
<dbReference type="GO" id="GO:1990351">
    <property type="term" value="C:transporter complex"/>
    <property type="evidence" value="ECO:0007669"/>
    <property type="project" value="TreeGrafter"/>
</dbReference>
<dbReference type="GO" id="GO:0009279">
    <property type="term" value="C:cell outer membrane"/>
    <property type="evidence" value="ECO:0007669"/>
    <property type="project" value="UniProtKB-UniRule"/>
</dbReference>
<dbReference type="OrthoDB" id="7349153at2"/>
<dbReference type="Pfam" id="PF04390">
    <property type="entry name" value="LptE"/>
    <property type="match status" value="1"/>
</dbReference>
<dbReference type="GO" id="GO:0001530">
    <property type="term" value="F:lipopolysaccharide binding"/>
    <property type="evidence" value="ECO:0007669"/>
    <property type="project" value="TreeGrafter"/>
</dbReference>
<dbReference type="RefSeq" id="WP_106762828.1">
    <property type="nucleotide sequence ID" value="NZ_PXNP01000085.1"/>
</dbReference>
<dbReference type="Gene3D" id="3.30.160.150">
    <property type="entry name" value="Lipoprotein like domain"/>
    <property type="match status" value="1"/>
</dbReference>
<dbReference type="GO" id="GO:0015920">
    <property type="term" value="P:lipopolysaccharide transport"/>
    <property type="evidence" value="ECO:0007669"/>
    <property type="project" value="TreeGrafter"/>
</dbReference>
<comment type="subunit">
    <text evidence="6">Component of the lipopolysaccharide transport and assembly complex. Interacts with LptD.</text>
</comment>
<sequence>MPFAALLPRSSRLLLLLGVLSGALAGCGFQLRGTSPVPAAVQPLAVECRGSMPRDFCQSLREQLRLGGVALASAEQADYLLALSDYRQDRRASAITPRASAAEYILRHTVALELSTRDRIPLIARTDIHTSESYRYDEDNVLAKQREEDELQQQLSKDLARQVIFRLAPMSGERINALVKDYRSNQPGTELP</sequence>
<dbReference type="InterPro" id="IPR007485">
    <property type="entry name" value="LPS_assembly_LptE"/>
</dbReference>
<evidence type="ECO:0000256" key="5">
    <source>
        <dbReference type="ARBA" id="ARBA00023288"/>
    </source>
</evidence>
<dbReference type="PANTHER" id="PTHR38098:SF1">
    <property type="entry name" value="LPS-ASSEMBLY LIPOPROTEIN LPTE"/>
    <property type="match status" value="1"/>
</dbReference>
<evidence type="ECO:0000313" key="7">
    <source>
        <dbReference type="EMBL" id="PSF06004.1"/>
    </source>
</evidence>
<dbReference type="EMBL" id="PXNP01000085">
    <property type="protein sequence ID" value="PSF06004.1"/>
    <property type="molecule type" value="Genomic_DNA"/>
</dbReference>
<evidence type="ECO:0000313" key="8">
    <source>
        <dbReference type="Proteomes" id="UP000239866"/>
    </source>
</evidence>
<evidence type="ECO:0000256" key="3">
    <source>
        <dbReference type="ARBA" id="ARBA00023139"/>
    </source>
</evidence>
<name>A0A2T1K779_9GAMM</name>
<keyword evidence="3" id="KW-0564">Palmitate</keyword>
<reference evidence="7 8" key="1">
    <citation type="submission" date="2018-03" db="EMBL/GenBank/DDBJ databases">
        <title>Marinobacter brunus sp. nov., a marine bacterium of Gamma-proteobacteria isolated from the surface seawater of the South China Sea.</title>
        <authorList>
            <person name="Cheng H."/>
            <person name="Wu Y.-H."/>
            <person name="Xamxidin M."/>
            <person name="Xu X.-W."/>
        </authorList>
    </citation>
    <scope>NUCLEOTIDE SEQUENCE [LARGE SCALE GENOMIC DNA]</scope>
    <source>
        <strain evidence="7 8">NH169-3</strain>
    </source>
</reference>
<dbReference type="AlphaFoldDB" id="A0A2T1K779"/>
<keyword evidence="1" id="KW-0732">Signal</keyword>
<gene>
    <name evidence="6" type="primary">lptE</name>
    <name evidence="7" type="ORF">C7H09_11725</name>
</gene>
<evidence type="ECO:0000256" key="6">
    <source>
        <dbReference type="HAMAP-Rule" id="MF_01186"/>
    </source>
</evidence>
<organism evidence="7 8">
    <name type="scientific">Marinobacter fuscus</name>
    <dbReference type="NCBI Taxonomy" id="2109942"/>
    <lineage>
        <taxon>Bacteria</taxon>
        <taxon>Pseudomonadati</taxon>
        <taxon>Pseudomonadota</taxon>
        <taxon>Gammaproteobacteria</taxon>
        <taxon>Pseudomonadales</taxon>
        <taxon>Marinobacteraceae</taxon>
        <taxon>Marinobacter</taxon>
    </lineage>
</organism>
<keyword evidence="2 6" id="KW-0472">Membrane</keyword>
<accession>A0A2T1K779</accession>
<protein>
    <recommendedName>
        <fullName evidence="6">LPS-assembly lipoprotein LptE</fullName>
    </recommendedName>
</protein>
<keyword evidence="8" id="KW-1185">Reference proteome</keyword>
<keyword evidence="5" id="KW-0449">Lipoprotein</keyword>
<dbReference type="GO" id="GO:0043165">
    <property type="term" value="P:Gram-negative-bacterium-type cell outer membrane assembly"/>
    <property type="evidence" value="ECO:0007669"/>
    <property type="project" value="UniProtKB-UniRule"/>
</dbReference>
<keyword evidence="4 6" id="KW-0998">Cell outer membrane</keyword>
<evidence type="ECO:0000256" key="2">
    <source>
        <dbReference type="ARBA" id="ARBA00023136"/>
    </source>
</evidence>
<comment type="function">
    <text evidence="6">Together with LptD, is involved in the assembly of lipopolysaccharide (LPS) at the surface of the outer membrane. Required for the proper assembly of LptD. Binds LPS and may serve as the LPS recognition site at the outer membrane.</text>
</comment>